<organism evidence="2 3">
    <name type="scientific">Cystobacter ferrugineus</name>
    <dbReference type="NCBI Taxonomy" id="83449"/>
    <lineage>
        <taxon>Bacteria</taxon>
        <taxon>Pseudomonadati</taxon>
        <taxon>Myxococcota</taxon>
        <taxon>Myxococcia</taxon>
        <taxon>Myxococcales</taxon>
        <taxon>Cystobacterineae</taxon>
        <taxon>Archangiaceae</taxon>
        <taxon>Cystobacter</taxon>
    </lineage>
</organism>
<feature type="region of interest" description="Disordered" evidence="1">
    <location>
        <begin position="78"/>
        <end position="100"/>
    </location>
</feature>
<accession>A0A1L9BJZ0</accession>
<sequence>MMGRPQETQDPEPIFPQELRDAWPALSRDERVESFKLVPHATADDFFLSLSAQEQAALSACRPRPPGLLLIDAAVTKPGPGSDPIRQGPPKSVTPNSRIPVKAAAPPWGLAARLPWHGSC</sequence>
<dbReference type="AlphaFoldDB" id="A0A1L9BJZ0"/>
<dbReference type="EMBL" id="MPIN01000001">
    <property type="protein sequence ID" value="OJH42581.1"/>
    <property type="molecule type" value="Genomic_DNA"/>
</dbReference>
<evidence type="ECO:0000256" key="1">
    <source>
        <dbReference type="SAM" id="MobiDB-lite"/>
    </source>
</evidence>
<proteinExistence type="predicted"/>
<reference evidence="3" key="1">
    <citation type="submission" date="2016-11" db="EMBL/GenBank/DDBJ databases">
        <authorList>
            <person name="Shukria A."/>
            <person name="Stevens D.C."/>
        </authorList>
    </citation>
    <scope>NUCLEOTIDE SEQUENCE [LARGE SCALE GENOMIC DNA]</scope>
    <source>
        <strain evidence="3">Cbfe23</strain>
    </source>
</reference>
<protein>
    <submittedName>
        <fullName evidence="2">Uncharacterized protein</fullName>
    </submittedName>
</protein>
<evidence type="ECO:0000313" key="3">
    <source>
        <dbReference type="Proteomes" id="UP000182229"/>
    </source>
</evidence>
<comment type="caution">
    <text evidence="2">The sequence shown here is derived from an EMBL/GenBank/DDBJ whole genome shotgun (WGS) entry which is preliminary data.</text>
</comment>
<reference evidence="2 3" key="2">
    <citation type="submission" date="2016-12" db="EMBL/GenBank/DDBJ databases">
        <title>Draft Genome Sequence of Cystobacter ferrugineus Strain Cbfe23.</title>
        <authorList>
            <person name="Akbar S."/>
            <person name="Dowd S.E."/>
            <person name="Stevens D.C."/>
        </authorList>
    </citation>
    <scope>NUCLEOTIDE SEQUENCE [LARGE SCALE GENOMIC DNA]</scope>
    <source>
        <strain evidence="2 3">Cbfe23</strain>
    </source>
</reference>
<keyword evidence="3" id="KW-1185">Reference proteome</keyword>
<dbReference type="STRING" id="83449.BON30_05165"/>
<gene>
    <name evidence="2" type="ORF">BON30_05165</name>
</gene>
<evidence type="ECO:0000313" key="2">
    <source>
        <dbReference type="EMBL" id="OJH42581.1"/>
    </source>
</evidence>
<dbReference type="Proteomes" id="UP000182229">
    <property type="component" value="Unassembled WGS sequence"/>
</dbReference>
<name>A0A1L9BJZ0_9BACT</name>